<keyword evidence="5" id="KW-0539">Nucleus</keyword>
<proteinExistence type="predicted"/>
<keyword evidence="2" id="KW-0479">Metal-binding</keyword>
<evidence type="ECO:0000259" key="7">
    <source>
        <dbReference type="PROSITE" id="PS50006"/>
    </source>
</evidence>
<dbReference type="Gene3D" id="3.30.1740.10">
    <property type="entry name" value="Zinc finger, PARP-type"/>
    <property type="match status" value="1"/>
</dbReference>
<dbReference type="GO" id="GO:0005634">
    <property type="term" value="C:nucleus"/>
    <property type="evidence" value="ECO:0007669"/>
    <property type="project" value="UniProtKB-SubCell"/>
</dbReference>
<dbReference type="PROSITE" id="PS50006">
    <property type="entry name" value="FHA_DOMAIN"/>
    <property type="match status" value="1"/>
</dbReference>
<feature type="region of interest" description="Disordered" evidence="6">
    <location>
        <begin position="304"/>
        <end position="420"/>
    </location>
</feature>
<accession>A0A3G2S7B3</accession>
<dbReference type="OrthoDB" id="444265at2759"/>
<organism evidence="9 10">
    <name type="scientific">Malassezia restricta (strain ATCC 96810 / NBRC 103918 / CBS 7877)</name>
    <name type="common">Seborrheic dermatitis infection agent</name>
    <dbReference type="NCBI Taxonomy" id="425264"/>
    <lineage>
        <taxon>Eukaryota</taxon>
        <taxon>Fungi</taxon>
        <taxon>Dikarya</taxon>
        <taxon>Basidiomycota</taxon>
        <taxon>Ustilaginomycotina</taxon>
        <taxon>Malasseziomycetes</taxon>
        <taxon>Malasseziales</taxon>
        <taxon>Malasseziaceae</taxon>
        <taxon>Malassezia</taxon>
    </lineage>
</organism>
<feature type="compositionally biased region" description="Acidic residues" evidence="6">
    <location>
        <begin position="330"/>
        <end position="343"/>
    </location>
</feature>
<dbReference type="GO" id="GO:0003677">
    <property type="term" value="F:DNA binding"/>
    <property type="evidence" value="ECO:0007669"/>
    <property type="project" value="InterPro"/>
</dbReference>
<feature type="domain" description="PARP-type" evidence="8">
    <location>
        <begin position="250"/>
        <end position="289"/>
    </location>
</feature>
<feature type="compositionally biased region" description="Basic and acidic residues" evidence="6">
    <location>
        <begin position="1"/>
        <end position="30"/>
    </location>
</feature>
<dbReference type="InterPro" id="IPR008984">
    <property type="entry name" value="SMAD_FHA_dom_sf"/>
</dbReference>
<keyword evidence="4" id="KW-0862">Zinc</keyword>
<dbReference type="InterPro" id="IPR036957">
    <property type="entry name" value="Znf_PARP_sf"/>
</dbReference>
<dbReference type="SUPFAM" id="SSF49879">
    <property type="entry name" value="SMAD/FHA domain"/>
    <property type="match status" value="1"/>
</dbReference>
<evidence type="ECO:0000313" key="9">
    <source>
        <dbReference type="EMBL" id="AYO41927.1"/>
    </source>
</evidence>
<feature type="compositionally biased region" description="Basic and acidic residues" evidence="6">
    <location>
        <begin position="304"/>
        <end position="317"/>
    </location>
</feature>
<evidence type="ECO:0000256" key="5">
    <source>
        <dbReference type="ARBA" id="ARBA00023242"/>
    </source>
</evidence>
<reference evidence="9 10" key="1">
    <citation type="submission" date="2018-10" db="EMBL/GenBank/DDBJ databases">
        <title>Complete genome sequence of Malassezia restricta CBS 7877.</title>
        <authorList>
            <person name="Morand S.C."/>
            <person name="Bertignac M."/>
            <person name="Iltis A."/>
            <person name="Kolder I."/>
            <person name="Pirovano W."/>
            <person name="Jourdain R."/>
            <person name="Clavaud C."/>
        </authorList>
    </citation>
    <scope>NUCLEOTIDE SEQUENCE [LARGE SCALE GENOMIC DNA]</scope>
    <source>
        <strain evidence="9 10">CBS 7877</strain>
    </source>
</reference>
<dbReference type="Proteomes" id="UP000269793">
    <property type="component" value="Chromosome II"/>
</dbReference>
<evidence type="ECO:0000256" key="2">
    <source>
        <dbReference type="ARBA" id="ARBA00022723"/>
    </source>
</evidence>
<feature type="region of interest" description="Disordered" evidence="6">
    <location>
        <begin position="1"/>
        <end position="44"/>
    </location>
</feature>
<dbReference type="SMART" id="SM01336">
    <property type="entry name" value="zf-PARP"/>
    <property type="match status" value="1"/>
</dbReference>
<gene>
    <name evidence="9" type="primary">DDL</name>
    <name evidence="9" type="ORF">DNF11_0977</name>
</gene>
<evidence type="ECO:0000256" key="4">
    <source>
        <dbReference type="ARBA" id="ARBA00022833"/>
    </source>
</evidence>
<dbReference type="Pfam" id="PF00645">
    <property type="entry name" value="zf-PARP"/>
    <property type="match status" value="1"/>
</dbReference>
<sequence>MSPHESVRREASPSRRDRDMMKRERSHSPHGEYVPPVAPPNFERSGLLAKESNNINGVALKYHEPPEAKKPRHTWRLYVFKDGHEKDMFLLGRQSCYLFGRDRAIVDIPTEHPSCSKQHAVIQFRQITKRNEFGDVRRHVQPFLIDLESSNGCTVNGNEIPTSRYYELRSGDTCQFGTSKREFSHQRYEERVRELERAYWSHAVSDRVRVNISSDMQGPSAMCWDKNRERRVASWYIDGNPRSSSQGMAWRHWGCVTSRVLANMRKEIEDVANELDGFEDLEPTDQEKIMAAFALGHVREQDTTPVLLDEKPSDAPTHKGTKRRRTGRENDDDDVAYESDDNDDTKALEMIENLPSKRARKPTQRYGASSARPKEEDVASEEDEEEEEEEAEDSDDSDVFEQDDEDEDDEDDEEEYEEED</sequence>
<dbReference type="EMBL" id="CP033149">
    <property type="protein sequence ID" value="AYO41927.1"/>
    <property type="molecule type" value="Genomic_DNA"/>
</dbReference>
<evidence type="ECO:0000256" key="6">
    <source>
        <dbReference type="SAM" id="MobiDB-lite"/>
    </source>
</evidence>
<dbReference type="InterPro" id="IPR050923">
    <property type="entry name" value="Cell_Proc_Reg/RNA_Proc"/>
</dbReference>
<feature type="domain" description="FHA" evidence="7">
    <location>
        <begin position="97"/>
        <end position="160"/>
    </location>
</feature>
<keyword evidence="10" id="KW-1185">Reference proteome</keyword>
<dbReference type="PROSITE" id="PS50064">
    <property type="entry name" value="ZF_PARP_2"/>
    <property type="match status" value="1"/>
</dbReference>
<dbReference type="InterPro" id="IPR000253">
    <property type="entry name" value="FHA_dom"/>
</dbReference>
<dbReference type="Gene3D" id="2.60.200.20">
    <property type="match status" value="1"/>
</dbReference>
<evidence type="ECO:0000256" key="1">
    <source>
        <dbReference type="ARBA" id="ARBA00004123"/>
    </source>
</evidence>
<keyword evidence="3" id="KW-0863">Zinc-finger</keyword>
<dbReference type="VEuPathDB" id="FungiDB:DNF11_0977"/>
<name>A0A3G2S7B3_MALR7</name>
<comment type="subcellular location">
    <subcellularLocation>
        <location evidence="1">Nucleus</location>
    </subcellularLocation>
</comment>
<protein>
    <submittedName>
        <fullName evidence="9">FHA domain-containing protein DDL</fullName>
    </submittedName>
</protein>
<dbReference type="SMART" id="SM00240">
    <property type="entry name" value="FHA"/>
    <property type="match status" value="1"/>
</dbReference>
<dbReference type="PANTHER" id="PTHR23308">
    <property type="entry name" value="NUCLEAR INHIBITOR OF PROTEIN PHOSPHATASE-1"/>
    <property type="match status" value="1"/>
</dbReference>
<dbReference type="GO" id="GO:0008270">
    <property type="term" value="F:zinc ion binding"/>
    <property type="evidence" value="ECO:0007669"/>
    <property type="project" value="UniProtKB-KW"/>
</dbReference>
<dbReference type="Pfam" id="PF00498">
    <property type="entry name" value="FHA"/>
    <property type="match status" value="1"/>
</dbReference>
<evidence type="ECO:0000259" key="8">
    <source>
        <dbReference type="PROSITE" id="PS50064"/>
    </source>
</evidence>
<evidence type="ECO:0000256" key="3">
    <source>
        <dbReference type="ARBA" id="ARBA00022771"/>
    </source>
</evidence>
<evidence type="ECO:0000313" key="10">
    <source>
        <dbReference type="Proteomes" id="UP000269793"/>
    </source>
</evidence>
<dbReference type="STRING" id="425264.A0A3G2S7B3"/>
<dbReference type="AlphaFoldDB" id="A0A3G2S7B3"/>
<feature type="compositionally biased region" description="Acidic residues" evidence="6">
    <location>
        <begin position="378"/>
        <end position="420"/>
    </location>
</feature>
<dbReference type="InterPro" id="IPR001510">
    <property type="entry name" value="Znf_PARP"/>
</dbReference>
<dbReference type="SUPFAM" id="SSF57716">
    <property type="entry name" value="Glucocorticoid receptor-like (DNA-binding domain)"/>
    <property type="match status" value="1"/>
</dbReference>